<evidence type="ECO:0000313" key="2">
    <source>
        <dbReference type="EMBL" id="OHA58257.1"/>
    </source>
</evidence>
<keyword evidence="1" id="KW-1133">Transmembrane helix</keyword>
<sequence>MVGAMVFLFILVSYTAGRVPAWEKPWTTMEKFMEGGKVLAAFGLLVVIATVMLAVGYALRGEEVVSDTPEGWRRWLKRNDNKSRK</sequence>
<comment type="caution">
    <text evidence="2">The sequence shown here is derived from an EMBL/GenBank/DDBJ whole genome shotgun (WGS) entry which is preliminary data.</text>
</comment>
<name>A0A1G2QCP7_9BACT</name>
<protein>
    <submittedName>
        <fullName evidence="2">Uncharacterized protein</fullName>
    </submittedName>
</protein>
<evidence type="ECO:0000256" key="1">
    <source>
        <dbReference type="SAM" id="Phobius"/>
    </source>
</evidence>
<dbReference type="AlphaFoldDB" id="A0A1G2QCP7"/>
<gene>
    <name evidence="2" type="ORF">A2571_03305</name>
</gene>
<keyword evidence="1" id="KW-0812">Transmembrane</keyword>
<accession>A0A1G2QCP7</accession>
<dbReference type="EMBL" id="MHTJ01000004">
    <property type="protein sequence ID" value="OHA58257.1"/>
    <property type="molecule type" value="Genomic_DNA"/>
</dbReference>
<reference evidence="2 3" key="1">
    <citation type="journal article" date="2016" name="Nat. Commun.">
        <title>Thousands of microbial genomes shed light on interconnected biogeochemical processes in an aquifer system.</title>
        <authorList>
            <person name="Anantharaman K."/>
            <person name="Brown C.T."/>
            <person name="Hug L.A."/>
            <person name="Sharon I."/>
            <person name="Castelle C.J."/>
            <person name="Probst A.J."/>
            <person name="Thomas B.C."/>
            <person name="Singh A."/>
            <person name="Wilkins M.J."/>
            <person name="Karaoz U."/>
            <person name="Brodie E.L."/>
            <person name="Williams K.H."/>
            <person name="Hubbard S.S."/>
            <person name="Banfield J.F."/>
        </authorList>
    </citation>
    <scope>NUCLEOTIDE SEQUENCE [LARGE SCALE GENOMIC DNA]</scope>
</reference>
<evidence type="ECO:0000313" key="3">
    <source>
        <dbReference type="Proteomes" id="UP000177043"/>
    </source>
</evidence>
<dbReference type="Proteomes" id="UP000177043">
    <property type="component" value="Unassembled WGS sequence"/>
</dbReference>
<keyword evidence="1" id="KW-0472">Membrane</keyword>
<feature type="transmembrane region" description="Helical" evidence="1">
    <location>
        <begin position="37"/>
        <end position="59"/>
    </location>
</feature>
<organism evidence="2 3">
    <name type="scientific">Candidatus Vogelbacteria bacterium RIFOXYD1_FULL_44_32</name>
    <dbReference type="NCBI Taxonomy" id="1802438"/>
    <lineage>
        <taxon>Bacteria</taxon>
        <taxon>Candidatus Vogeliibacteriota</taxon>
    </lineage>
</organism>
<proteinExistence type="predicted"/>